<dbReference type="EMBL" id="OOIL02000495">
    <property type="protein sequence ID" value="VFQ65757.1"/>
    <property type="molecule type" value="Genomic_DNA"/>
</dbReference>
<dbReference type="Proteomes" id="UP000595140">
    <property type="component" value="Unassembled WGS sequence"/>
</dbReference>
<gene>
    <name evidence="2" type="ORF">CCAM_LOCUS7533</name>
</gene>
<keyword evidence="3" id="KW-1185">Reference proteome</keyword>
<reference evidence="2 3" key="1">
    <citation type="submission" date="2018-04" db="EMBL/GenBank/DDBJ databases">
        <authorList>
            <person name="Vogel A."/>
        </authorList>
    </citation>
    <scope>NUCLEOTIDE SEQUENCE [LARGE SCALE GENOMIC DNA]</scope>
</reference>
<dbReference type="AlphaFoldDB" id="A0A484KRI1"/>
<evidence type="ECO:0000256" key="1">
    <source>
        <dbReference type="SAM" id="MobiDB-lite"/>
    </source>
</evidence>
<evidence type="ECO:0000313" key="2">
    <source>
        <dbReference type="EMBL" id="VFQ65757.1"/>
    </source>
</evidence>
<proteinExistence type="predicted"/>
<organism evidence="2 3">
    <name type="scientific">Cuscuta campestris</name>
    <dbReference type="NCBI Taxonomy" id="132261"/>
    <lineage>
        <taxon>Eukaryota</taxon>
        <taxon>Viridiplantae</taxon>
        <taxon>Streptophyta</taxon>
        <taxon>Embryophyta</taxon>
        <taxon>Tracheophyta</taxon>
        <taxon>Spermatophyta</taxon>
        <taxon>Magnoliopsida</taxon>
        <taxon>eudicotyledons</taxon>
        <taxon>Gunneridae</taxon>
        <taxon>Pentapetalae</taxon>
        <taxon>asterids</taxon>
        <taxon>lamiids</taxon>
        <taxon>Solanales</taxon>
        <taxon>Convolvulaceae</taxon>
        <taxon>Cuscuteae</taxon>
        <taxon>Cuscuta</taxon>
        <taxon>Cuscuta subgen. Grammica</taxon>
        <taxon>Cuscuta sect. Cleistogrammica</taxon>
    </lineage>
</organism>
<feature type="compositionally biased region" description="Basic and acidic residues" evidence="1">
    <location>
        <begin position="88"/>
        <end position="101"/>
    </location>
</feature>
<name>A0A484KRI1_9ASTE</name>
<feature type="region of interest" description="Disordered" evidence="1">
    <location>
        <begin position="77"/>
        <end position="101"/>
    </location>
</feature>
<evidence type="ECO:0000313" key="3">
    <source>
        <dbReference type="Proteomes" id="UP000595140"/>
    </source>
</evidence>
<accession>A0A484KRI1</accession>
<protein>
    <submittedName>
        <fullName evidence="2">Uncharacterized protein</fullName>
    </submittedName>
</protein>
<sequence>MHACRIDAHREASPEGWRWVAAGLNWCRSRATGSSAAPVCYCGSWLICRRRLAAAALAGVKVSPEFERSGGMAVVKPEAADPSLAERAPSRSDRYLTHPSF</sequence>